<evidence type="ECO:0000259" key="18">
    <source>
        <dbReference type="PROSITE" id="PS50908"/>
    </source>
</evidence>
<evidence type="ECO:0000256" key="8">
    <source>
        <dbReference type="ARBA" id="ARBA00022737"/>
    </source>
</evidence>
<dbReference type="EC" id="2.3.2.31" evidence="4"/>
<evidence type="ECO:0000256" key="15">
    <source>
        <dbReference type="ARBA" id="ARBA00044508"/>
    </source>
</evidence>
<dbReference type="InterPro" id="IPR002867">
    <property type="entry name" value="IBR_dom"/>
</dbReference>
<comment type="similarity">
    <text evidence="14">Belongs to the RBR family. RNF144 subfamily.</text>
</comment>
<dbReference type="Gene3D" id="1.20.120.1750">
    <property type="match status" value="1"/>
</dbReference>
<protein>
    <recommendedName>
        <fullName evidence="4">RBR-type E3 ubiquitin transferase</fullName>
        <ecNumber evidence="4">2.3.2.31</ecNumber>
    </recommendedName>
</protein>
<dbReference type="FunFam" id="3.30.40.10:FF:000051">
    <property type="entry name" value="RBR-type E3 ubiquitin transferase"/>
    <property type="match status" value="1"/>
</dbReference>
<evidence type="ECO:0000256" key="16">
    <source>
        <dbReference type="PROSITE-ProRule" id="PRU00175"/>
    </source>
</evidence>
<feature type="domain" description="RWD" evidence="18">
    <location>
        <begin position="8"/>
        <end position="120"/>
    </location>
</feature>
<evidence type="ECO:0000256" key="1">
    <source>
        <dbReference type="ARBA" id="ARBA00001798"/>
    </source>
</evidence>
<dbReference type="GO" id="GO:0005737">
    <property type="term" value="C:cytoplasm"/>
    <property type="evidence" value="ECO:0007669"/>
    <property type="project" value="UniProtKB-ARBA"/>
</dbReference>
<dbReference type="PROSITE" id="PS00518">
    <property type="entry name" value="ZF_RING_1"/>
    <property type="match status" value="1"/>
</dbReference>
<dbReference type="FunCoup" id="E4XJR2">
    <property type="interactions" value="19"/>
</dbReference>
<comment type="subcellular location">
    <subcellularLocation>
        <location evidence="2">Membrane</location>
        <topology evidence="2">Single-pass membrane protein</topology>
    </subcellularLocation>
</comment>
<evidence type="ECO:0000256" key="7">
    <source>
        <dbReference type="ARBA" id="ARBA00022723"/>
    </source>
</evidence>
<evidence type="ECO:0000256" key="4">
    <source>
        <dbReference type="ARBA" id="ARBA00012251"/>
    </source>
</evidence>
<comment type="pathway">
    <text evidence="3">Protein modification; protein ubiquitination.</text>
</comment>
<dbReference type="SMART" id="SM00647">
    <property type="entry name" value="IBR"/>
    <property type="match status" value="2"/>
</dbReference>
<dbReference type="Gene3D" id="3.30.40.10">
    <property type="entry name" value="Zinc/RING finger domain, C3HC4 (zinc finger)"/>
    <property type="match status" value="1"/>
</dbReference>
<comment type="catalytic activity">
    <reaction evidence="1">
        <text>[E2 ubiquitin-conjugating enzyme]-S-ubiquitinyl-L-cysteine + [acceptor protein]-L-lysine = [E2 ubiquitin-conjugating enzyme]-L-cysteine + [acceptor protein]-N(6)-ubiquitinyl-L-lysine.</text>
        <dbReference type="EC" id="2.3.2.31"/>
    </reaction>
</comment>
<dbReference type="GO" id="GO:0031090">
    <property type="term" value="C:organelle membrane"/>
    <property type="evidence" value="ECO:0007669"/>
    <property type="project" value="UniProtKB-ARBA"/>
</dbReference>
<dbReference type="PROSITE" id="PS50089">
    <property type="entry name" value="ZF_RING_2"/>
    <property type="match status" value="1"/>
</dbReference>
<keyword evidence="11" id="KW-0862">Zinc</keyword>
<evidence type="ECO:0000256" key="11">
    <source>
        <dbReference type="ARBA" id="ARBA00022833"/>
    </source>
</evidence>
<dbReference type="SMART" id="SM00591">
    <property type="entry name" value="RWD"/>
    <property type="match status" value="1"/>
</dbReference>
<dbReference type="Proteomes" id="UP000001307">
    <property type="component" value="Unassembled WGS sequence"/>
</dbReference>
<dbReference type="Pfam" id="PF05773">
    <property type="entry name" value="RWD"/>
    <property type="match status" value="1"/>
</dbReference>
<evidence type="ECO:0000259" key="17">
    <source>
        <dbReference type="PROSITE" id="PS50089"/>
    </source>
</evidence>
<dbReference type="Gene3D" id="3.10.110.10">
    <property type="entry name" value="Ubiquitin Conjugating Enzyme"/>
    <property type="match status" value="1"/>
</dbReference>
<keyword evidence="10" id="KW-0833">Ubl conjugation pathway</keyword>
<sequence length="435" mass="49315">MASERQKDEILALESIYDDFYMNEETRTGIISIKTTLENAVTVKFEDSETKVSHLPPISLKINLRKEYPESLPPFFTLSCCWLDLEKLEKLHDLLLESFEKDEEVLFLWINIIQDELYEILELSGGVFIQKTQKKTIKKVECGNVLRSEYRDGAKMFANLVDFNSNAKKQEFNAKYVDCQICLSSKQGSKCELLFCGHVFCKECLAQFFKVLITEGSVLSLKCPDCGETVAYSTLKACVSEELFSRFEALMFQKGLDGMDDIAYCPRASCRMPSIILSKEDRIAICSVCQFAFCNLCFRSSHFPAPCPVNSKQAKQIISEYEEAEKSGDNKKVQALMAKYGRNISTIIEQHKSMSFIRENSVSCPKCNQAIIKSDGCNKMVCGTCATYFCYLCGRIVDKANPYSHFNANNSQCFGRLFEGATIDAGLEEYFDLIL</sequence>
<dbReference type="GO" id="GO:0008270">
    <property type="term" value="F:zinc ion binding"/>
    <property type="evidence" value="ECO:0007669"/>
    <property type="project" value="UniProtKB-KW"/>
</dbReference>
<name>E4XJR2_OIKDI</name>
<dbReference type="GO" id="GO:0016567">
    <property type="term" value="P:protein ubiquitination"/>
    <property type="evidence" value="ECO:0007669"/>
    <property type="project" value="InterPro"/>
</dbReference>
<evidence type="ECO:0000256" key="12">
    <source>
        <dbReference type="ARBA" id="ARBA00022989"/>
    </source>
</evidence>
<comment type="similarity">
    <text evidence="15">Belongs to the RBR family. RNF14 subfamily.</text>
</comment>
<keyword evidence="13" id="KW-0472">Membrane</keyword>
<dbReference type="SUPFAM" id="SSF57850">
    <property type="entry name" value="RING/U-box"/>
    <property type="match status" value="3"/>
</dbReference>
<dbReference type="PANTHER" id="PTHR11685">
    <property type="entry name" value="RBR FAMILY RING FINGER AND IBR DOMAIN-CONTAINING"/>
    <property type="match status" value="1"/>
</dbReference>
<evidence type="ECO:0000256" key="9">
    <source>
        <dbReference type="ARBA" id="ARBA00022771"/>
    </source>
</evidence>
<evidence type="ECO:0000256" key="2">
    <source>
        <dbReference type="ARBA" id="ARBA00004167"/>
    </source>
</evidence>
<dbReference type="GO" id="GO:0061630">
    <property type="term" value="F:ubiquitin protein ligase activity"/>
    <property type="evidence" value="ECO:0007669"/>
    <property type="project" value="UniProtKB-EC"/>
</dbReference>
<dbReference type="Gene3D" id="2.20.25.20">
    <property type="match status" value="1"/>
</dbReference>
<evidence type="ECO:0000259" key="19">
    <source>
        <dbReference type="PROSITE" id="PS51873"/>
    </source>
</evidence>
<dbReference type="SMART" id="SM00184">
    <property type="entry name" value="RING"/>
    <property type="match status" value="2"/>
</dbReference>
<dbReference type="Pfam" id="PF26200">
    <property type="entry name" value="Rcat_RNF216"/>
    <property type="match status" value="1"/>
</dbReference>
<accession>E4XJR2</accession>
<keyword evidence="21" id="KW-1185">Reference proteome</keyword>
<feature type="domain" description="RING-type" evidence="17">
    <location>
        <begin position="179"/>
        <end position="226"/>
    </location>
</feature>
<keyword evidence="6" id="KW-0812">Transmembrane</keyword>
<evidence type="ECO:0000313" key="21">
    <source>
        <dbReference type="Proteomes" id="UP000001307"/>
    </source>
</evidence>
<reference evidence="20" key="1">
    <citation type="journal article" date="2010" name="Science">
        <title>Plasticity of animal genome architecture unmasked by rapid evolution of a pelagic tunicate.</title>
        <authorList>
            <person name="Denoeud F."/>
            <person name="Henriet S."/>
            <person name="Mungpakdee S."/>
            <person name="Aury J.M."/>
            <person name="Da Silva C."/>
            <person name="Brinkmann H."/>
            <person name="Mikhaleva J."/>
            <person name="Olsen L.C."/>
            <person name="Jubin C."/>
            <person name="Canestro C."/>
            <person name="Bouquet J.M."/>
            <person name="Danks G."/>
            <person name="Poulain J."/>
            <person name="Campsteijn C."/>
            <person name="Adamski M."/>
            <person name="Cross I."/>
            <person name="Yadetie F."/>
            <person name="Muffato M."/>
            <person name="Louis A."/>
            <person name="Butcher S."/>
            <person name="Tsagkogeorga G."/>
            <person name="Konrad A."/>
            <person name="Singh S."/>
            <person name="Jensen M.F."/>
            <person name="Cong E.H."/>
            <person name="Eikeseth-Otteraa H."/>
            <person name="Noel B."/>
            <person name="Anthouard V."/>
            <person name="Porcel B.M."/>
            <person name="Kachouri-Lafond R."/>
            <person name="Nishino A."/>
            <person name="Ugolini M."/>
            <person name="Chourrout P."/>
            <person name="Nishida H."/>
            <person name="Aasland R."/>
            <person name="Huzurbazar S."/>
            <person name="Westhof E."/>
            <person name="Delsuc F."/>
            <person name="Lehrach H."/>
            <person name="Reinhardt R."/>
            <person name="Weissenbach J."/>
            <person name="Roy S.W."/>
            <person name="Artiguenave F."/>
            <person name="Postlethwait J.H."/>
            <person name="Manak J.R."/>
            <person name="Thompson E.M."/>
            <person name="Jaillon O."/>
            <person name="Du Pasquier L."/>
            <person name="Boudinot P."/>
            <person name="Liberles D.A."/>
            <person name="Volff J.N."/>
            <person name="Philippe H."/>
            <person name="Lenhard B."/>
            <person name="Roest Crollius H."/>
            <person name="Wincker P."/>
            <person name="Chourrout D."/>
        </authorList>
    </citation>
    <scope>NUCLEOTIDE SEQUENCE [LARGE SCALE GENOMIC DNA]</scope>
</reference>
<dbReference type="InParanoid" id="E4XJR2"/>
<dbReference type="CDD" id="cd20354">
    <property type="entry name" value="Rcat_RBR_RNF14"/>
    <property type="match status" value="1"/>
</dbReference>
<dbReference type="Pfam" id="PF01485">
    <property type="entry name" value="IBR"/>
    <property type="match status" value="1"/>
</dbReference>
<evidence type="ECO:0000256" key="14">
    <source>
        <dbReference type="ARBA" id="ARBA00038342"/>
    </source>
</evidence>
<evidence type="ECO:0000256" key="10">
    <source>
        <dbReference type="ARBA" id="ARBA00022786"/>
    </source>
</evidence>
<dbReference type="CDD" id="cd23820">
    <property type="entry name" value="RWD_RNF14"/>
    <property type="match status" value="1"/>
</dbReference>
<dbReference type="PROSITE" id="PS50908">
    <property type="entry name" value="RWD"/>
    <property type="match status" value="1"/>
</dbReference>
<dbReference type="InterPro" id="IPR013083">
    <property type="entry name" value="Znf_RING/FYVE/PHD"/>
</dbReference>
<dbReference type="InterPro" id="IPR044066">
    <property type="entry name" value="TRIAD_supradom"/>
</dbReference>
<dbReference type="EMBL" id="FN653062">
    <property type="protein sequence ID" value="CBY24696.1"/>
    <property type="molecule type" value="Genomic_DNA"/>
</dbReference>
<evidence type="ECO:0000256" key="5">
    <source>
        <dbReference type="ARBA" id="ARBA00022679"/>
    </source>
</evidence>
<evidence type="ECO:0000313" key="20">
    <source>
        <dbReference type="EMBL" id="CBY24696.1"/>
    </source>
</evidence>
<dbReference type="InterPro" id="IPR016135">
    <property type="entry name" value="UBQ-conjugating_enzyme/RWD"/>
</dbReference>
<keyword evidence="9 16" id="KW-0863">Zinc-finger</keyword>
<feature type="domain" description="RING-type" evidence="19">
    <location>
        <begin position="175"/>
        <end position="417"/>
    </location>
</feature>
<dbReference type="SUPFAM" id="SSF54495">
    <property type="entry name" value="UBC-like"/>
    <property type="match status" value="1"/>
</dbReference>
<dbReference type="CDD" id="cd20341">
    <property type="entry name" value="BRcat_RBR_RNF14"/>
    <property type="match status" value="1"/>
</dbReference>
<dbReference type="AlphaFoldDB" id="E4XJR2"/>
<keyword evidence="5" id="KW-0808">Transferase</keyword>
<dbReference type="PROSITE" id="PS51873">
    <property type="entry name" value="TRIAD"/>
    <property type="match status" value="1"/>
</dbReference>
<gene>
    <name evidence="20" type="ORF">GSOID_T00012864001</name>
</gene>
<proteinExistence type="inferred from homology"/>
<dbReference type="OrthoDB" id="1431934at2759"/>
<dbReference type="InterPro" id="IPR006575">
    <property type="entry name" value="RWD_dom"/>
</dbReference>
<dbReference type="InterPro" id="IPR031127">
    <property type="entry name" value="E3_UB_ligase_RBR"/>
</dbReference>
<dbReference type="InterPro" id="IPR047548">
    <property type="entry name" value="Rcat_RBR_RNF14"/>
</dbReference>
<keyword evidence="12" id="KW-1133">Transmembrane helix</keyword>
<keyword evidence="7" id="KW-0479">Metal-binding</keyword>
<dbReference type="InterPro" id="IPR017907">
    <property type="entry name" value="Znf_RING_CS"/>
</dbReference>
<evidence type="ECO:0000256" key="3">
    <source>
        <dbReference type="ARBA" id="ARBA00004906"/>
    </source>
</evidence>
<dbReference type="InterPro" id="IPR001841">
    <property type="entry name" value="Znf_RING"/>
</dbReference>
<organism evidence="20">
    <name type="scientific">Oikopleura dioica</name>
    <name type="common">Tunicate</name>
    <dbReference type="NCBI Taxonomy" id="34765"/>
    <lineage>
        <taxon>Eukaryota</taxon>
        <taxon>Metazoa</taxon>
        <taxon>Chordata</taxon>
        <taxon>Tunicata</taxon>
        <taxon>Appendicularia</taxon>
        <taxon>Copelata</taxon>
        <taxon>Oikopleuridae</taxon>
        <taxon>Oikopleura</taxon>
    </lineage>
</organism>
<keyword evidence="8" id="KW-0677">Repeat</keyword>
<evidence type="ECO:0000256" key="6">
    <source>
        <dbReference type="ARBA" id="ARBA00022692"/>
    </source>
</evidence>
<evidence type="ECO:0000256" key="13">
    <source>
        <dbReference type="ARBA" id="ARBA00023136"/>
    </source>
</evidence>